<dbReference type="Gene3D" id="1.10.246.140">
    <property type="match status" value="1"/>
</dbReference>
<keyword evidence="1" id="KW-0010">Activator</keyword>
<organism evidence="2 3">
    <name type="scientific">Drosophila willistoni</name>
    <name type="common">Fruit fly</name>
    <dbReference type="NCBI Taxonomy" id="7260"/>
    <lineage>
        <taxon>Eukaryota</taxon>
        <taxon>Metazoa</taxon>
        <taxon>Ecdysozoa</taxon>
        <taxon>Arthropoda</taxon>
        <taxon>Hexapoda</taxon>
        <taxon>Insecta</taxon>
        <taxon>Pterygota</taxon>
        <taxon>Neoptera</taxon>
        <taxon>Endopterygota</taxon>
        <taxon>Diptera</taxon>
        <taxon>Brachycera</taxon>
        <taxon>Muscomorpha</taxon>
        <taxon>Ephydroidea</taxon>
        <taxon>Drosophilidae</taxon>
        <taxon>Drosophila</taxon>
        <taxon>Sophophora</taxon>
    </lineage>
</organism>
<dbReference type="InterPro" id="IPR038212">
    <property type="entry name" value="TF_EnY2_sf"/>
</dbReference>
<dbReference type="Proteomes" id="UP000007798">
    <property type="component" value="Unassembled WGS sequence"/>
</dbReference>
<dbReference type="HOGENOM" id="CLU_134052_1_3_1"/>
<dbReference type="InterPro" id="IPR018783">
    <property type="entry name" value="TF_ENY2"/>
</dbReference>
<dbReference type="PhylomeDB" id="B4NB76"/>
<keyword evidence="1" id="KW-0963">Cytoplasm</keyword>
<dbReference type="STRING" id="7260.B4NB76"/>
<comment type="subunit">
    <text evidence="1">Component of the nuclear pore complex (NPC)-associated AMEX complex (anchoring and mRNA export complex), composed of at least e(y)2 and xmas-2. Component of the SAGA transcription coactivator-HAT complexes, at least composed of Ada2b, e(y)2, Pcaf/Gcn5, Taf10 and Nipped-A/Trrap. Within the SAGA complex, e(y)2, Sgf11, and not/nonstop form an additional subcomplex of SAGA called the DUB module (deubiquitination module). Component of the THO complex, composed of at least e(y)2, HPR1, THO2, THOC5, THOC6 and THOC7. Interacts with e(y)1. Interacts with su(Hw) (via zinc fingers). Interacts with xmas-2; required for localization to the nuclear periphery. Interacts with the nuclear pore complex (NPC).</text>
</comment>
<name>B4NB76_DROWI</name>
<dbReference type="PANTHER" id="PTHR12514">
    <property type="entry name" value="ENHANCER OF YELLOW 2 TRANSCRIPTION FACTOR"/>
    <property type="match status" value="1"/>
</dbReference>
<dbReference type="GO" id="GO:0000124">
    <property type="term" value="C:SAGA complex"/>
    <property type="evidence" value="ECO:0007669"/>
    <property type="project" value="UniProtKB-UniRule"/>
</dbReference>
<keyword evidence="1" id="KW-0805">Transcription regulation</keyword>
<proteinExistence type="inferred from homology"/>
<dbReference type="KEGG" id="dwi:6647810"/>
<reference evidence="2 3" key="1">
    <citation type="journal article" date="2007" name="Nature">
        <title>Evolution of genes and genomes on the Drosophila phylogeny.</title>
        <authorList>
            <consortium name="Drosophila 12 Genomes Consortium"/>
            <person name="Clark A.G."/>
            <person name="Eisen M.B."/>
            <person name="Smith D.R."/>
            <person name="Bergman C.M."/>
            <person name="Oliver B."/>
            <person name="Markow T.A."/>
            <person name="Kaufman T.C."/>
            <person name="Kellis M."/>
            <person name="Gelbart W."/>
            <person name="Iyer V.N."/>
            <person name="Pollard D.A."/>
            <person name="Sackton T.B."/>
            <person name="Larracuente A.M."/>
            <person name="Singh N.D."/>
            <person name="Abad J.P."/>
            <person name="Abt D.N."/>
            <person name="Adryan B."/>
            <person name="Aguade M."/>
            <person name="Akashi H."/>
            <person name="Anderson W.W."/>
            <person name="Aquadro C.F."/>
            <person name="Ardell D.H."/>
            <person name="Arguello R."/>
            <person name="Artieri C.G."/>
            <person name="Barbash D.A."/>
            <person name="Barker D."/>
            <person name="Barsanti P."/>
            <person name="Batterham P."/>
            <person name="Batzoglou S."/>
            <person name="Begun D."/>
            <person name="Bhutkar A."/>
            <person name="Blanco E."/>
            <person name="Bosak S.A."/>
            <person name="Bradley R.K."/>
            <person name="Brand A.D."/>
            <person name="Brent M.R."/>
            <person name="Brooks A.N."/>
            <person name="Brown R.H."/>
            <person name="Butlin R.K."/>
            <person name="Caggese C."/>
            <person name="Calvi B.R."/>
            <person name="Bernardo de Carvalho A."/>
            <person name="Caspi A."/>
            <person name="Castrezana S."/>
            <person name="Celniker S.E."/>
            <person name="Chang J.L."/>
            <person name="Chapple C."/>
            <person name="Chatterji S."/>
            <person name="Chinwalla A."/>
            <person name="Civetta A."/>
            <person name="Clifton S.W."/>
            <person name="Comeron J.M."/>
            <person name="Costello J.C."/>
            <person name="Coyne J.A."/>
            <person name="Daub J."/>
            <person name="David R.G."/>
            <person name="Delcher A.L."/>
            <person name="Delehaunty K."/>
            <person name="Do C.B."/>
            <person name="Ebling H."/>
            <person name="Edwards K."/>
            <person name="Eickbush T."/>
            <person name="Evans J.D."/>
            <person name="Filipski A."/>
            <person name="Findeiss S."/>
            <person name="Freyhult E."/>
            <person name="Fulton L."/>
            <person name="Fulton R."/>
            <person name="Garcia A.C."/>
            <person name="Gardiner A."/>
            <person name="Garfield D.A."/>
            <person name="Garvin B.E."/>
            <person name="Gibson G."/>
            <person name="Gilbert D."/>
            <person name="Gnerre S."/>
            <person name="Godfrey J."/>
            <person name="Good R."/>
            <person name="Gotea V."/>
            <person name="Gravely B."/>
            <person name="Greenberg A.J."/>
            <person name="Griffiths-Jones S."/>
            <person name="Gross S."/>
            <person name="Guigo R."/>
            <person name="Gustafson E.A."/>
            <person name="Haerty W."/>
            <person name="Hahn M.W."/>
            <person name="Halligan D.L."/>
            <person name="Halpern A.L."/>
            <person name="Halter G.M."/>
            <person name="Han M.V."/>
            <person name="Heger A."/>
            <person name="Hillier L."/>
            <person name="Hinrichs A.S."/>
            <person name="Holmes I."/>
            <person name="Hoskins R.A."/>
            <person name="Hubisz M.J."/>
            <person name="Hultmark D."/>
            <person name="Huntley M.A."/>
            <person name="Jaffe D.B."/>
            <person name="Jagadeeshan S."/>
            <person name="Jeck W.R."/>
            <person name="Johnson J."/>
            <person name="Jones C.D."/>
            <person name="Jordan W.C."/>
            <person name="Karpen G.H."/>
            <person name="Kataoka E."/>
            <person name="Keightley P.D."/>
            <person name="Kheradpour P."/>
            <person name="Kirkness E.F."/>
            <person name="Koerich L.B."/>
            <person name="Kristiansen K."/>
            <person name="Kudrna D."/>
            <person name="Kulathinal R.J."/>
            <person name="Kumar S."/>
            <person name="Kwok R."/>
            <person name="Lander E."/>
            <person name="Langley C.H."/>
            <person name="Lapoint R."/>
            <person name="Lazzaro B.P."/>
            <person name="Lee S.J."/>
            <person name="Levesque L."/>
            <person name="Li R."/>
            <person name="Lin C.F."/>
            <person name="Lin M.F."/>
            <person name="Lindblad-Toh K."/>
            <person name="Llopart A."/>
            <person name="Long M."/>
            <person name="Low L."/>
            <person name="Lozovsky E."/>
            <person name="Lu J."/>
            <person name="Luo M."/>
            <person name="Machado C.A."/>
            <person name="Makalowski W."/>
            <person name="Marzo M."/>
            <person name="Matsuda M."/>
            <person name="Matzkin L."/>
            <person name="McAllister B."/>
            <person name="McBride C.S."/>
            <person name="McKernan B."/>
            <person name="McKernan K."/>
            <person name="Mendez-Lago M."/>
            <person name="Minx P."/>
            <person name="Mollenhauer M.U."/>
            <person name="Montooth K."/>
            <person name="Mount S.M."/>
            <person name="Mu X."/>
            <person name="Myers E."/>
            <person name="Negre B."/>
            <person name="Newfeld S."/>
            <person name="Nielsen R."/>
            <person name="Noor M.A."/>
            <person name="O'Grady P."/>
            <person name="Pachter L."/>
            <person name="Papaceit M."/>
            <person name="Parisi M.J."/>
            <person name="Parisi M."/>
            <person name="Parts L."/>
            <person name="Pedersen J.S."/>
            <person name="Pesole G."/>
            <person name="Phillippy A.M."/>
            <person name="Ponting C.P."/>
            <person name="Pop M."/>
            <person name="Porcelli D."/>
            <person name="Powell J.R."/>
            <person name="Prohaska S."/>
            <person name="Pruitt K."/>
            <person name="Puig M."/>
            <person name="Quesneville H."/>
            <person name="Ram K.R."/>
            <person name="Rand D."/>
            <person name="Rasmussen M.D."/>
            <person name="Reed L.K."/>
            <person name="Reenan R."/>
            <person name="Reily A."/>
            <person name="Remington K.A."/>
            <person name="Rieger T.T."/>
            <person name="Ritchie M.G."/>
            <person name="Robin C."/>
            <person name="Rogers Y.H."/>
            <person name="Rohde C."/>
            <person name="Rozas J."/>
            <person name="Rubenfield M.J."/>
            <person name="Ruiz A."/>
            <person name="Russo S."/>
            <person name="Salzberg S.L."/>
            <person name="Sanchez-Gracia A."/>
            <person name="Saranga D.J."/>
            <person name="Sato H."/>
            <person name="Schaeffer S.W."/>
            <person name="Schatz M.C."/>
            <person name="Schlenke T."/>
            <person name="Schwartz R."/>
            <person name="Segarra C."/>
            <person name="Singh R.S."/>
            <person name="Sirot L."/>
            <person name="Sirota M."/>
            <person name="Sisneros N.B."/>
            <person name="Smith C.D."/>
            <person name="Smith T.F."/>
            <person name="Spieth J."/>
            <person name="Stage D.E."/>
            <person name="Stark A."/>
            <person name="Stephan W."/>
            <person name="Strausberg R.L."/>
            <person name="Strempel S."/>
            <person name="Sturgill D."/>
            <person name="Sutton G."/>
            <person name="Sutton G.G."/>
            <person name="Tao W."/>
            <person name="Teichmann S."/>
            <person name="Tobari Y.N."/>
            <person name="Tomimura Y."/>
            <person name="Tsolas J.M."/>
            <person name="Valente V.L."/>
            <person name="Venter E."/>
            <person name="Venter J.C."/>
            <person name="Vicario S."/>
            <person name="Vieira F.G."/>
            <person name="Vilella A.J."/>
            <person name="Villasante A."/>
            <person name="Walenz B."/>
            <person name="Wang J."/>
            <person name="Wasserman M."/>
            <person name="Watts T."/>
            <person name="Wilson D."/>
            <person name="Wilson R.K."/>
            <person name="Wing R.A."/>
            <person name="Wolfner M.F."/>
            <person name="Wong A."/>
            <person name="Wong G.K."/>
            <person name="Wu C.I."/>
            <person name="Wu G."/>
            <person name="Yamamoto D."/>
            <person name="Yang H.P."/>
            <person name="Yang S.P."/>
            <person name="Yorke J.A."/>
            <person name="Yoshida K."/>
            <person name="Zdobnov E."/>
            <person name="Zhang P."/>
            <person name="Zhang Y."/>
            <person name="Zimin A.V."/>
            <person name="Baldwin J."/>
            <person name="Abdouelleil A."/>
            <person name="Abdulkadir J."/>
            <person name="Abebe A."/>
            <person name="Abera B."/>
            <person name="Abreu J."/>
            <person name="Acer S.C."/>
            <person name="Aftuck L."/>
            <person name="Alexander A."/>
            <person name="An P."/>
            <person name="Anderson E."/>
            <person name="Anderson S."/>
            <person name="Arachi H."/>
            <person name="Azer M."/>
            <person name="Bachantsang P."/>
            <person name="Barry A."/>
            <person name="Bayul T."/>
            <person name="Berlin A."/>
            <person name="Bessette D."/>
            <person name="Bloom T."/>
            <person name="Blye J."/>
            <person name="Boguslavskiy L."/>
            <person name="Bonnet C."/>
            <person name="Boukhgalter B."/>
            <person name="Bourzgui I."/>
            <person name="Brown A."/>
            <person name="Cahill P."/>
            <person name="Channer S."/>
            <person name="Cheshatsang Y."/>
            <person name="Chuda L."/>
            <person name="Citroen M."/>
            <person name="Collymore A."/>
            <person name="Cooke P."/>
            <person name="Costello M."/>
            <person name="D'Aco K."/>
            <person name="Daza R."/>
            <person name="De Haan G."/>
            <person name="DeGray S."/>
            <person name="DeMaso C."/>
            <person name="Dhargay N."/>
            <person name="Dooley K."/>
            <person name="Dooley E."/>
            <person name="Doricent M."/>
            <person name="Dorje P."/>
            <person name="Dorjee K."/>
            <person name="Dupes A."/>
            <person name="Elong R."/>
            <person name="Falk J."/>
            <person name="Farina A."/>
            <person name="Faro S."/>
            <person name="Ferguson D."/>
            <person name="Fisher S."/>
            <person name="Foley C.D."/>
            <person name="Franke A."/>
            <person name="Friedrich D."/>
            <person name="Gadbois L."/>
            <person name="Gearin G."/>
            <person name="Gearin C.R."/>
            <person name="Giannoukos G."/>
            <person name="Goode T."/>
            <person name="Graham J."/>
            <person name="Grandbois E."/>
            <person name="Grewal S."/>
            <person name="Gyaltsen K."/>
            <person name="Hafez N."/>
            <person name="Hagos B."/>
            <person name="Hall J."/>
            <person name="Henson C."/>
            <person name="Hollinger A."/>
            <person name="Honan T."/>
            <person name="Huard M.D."/>
            <person name="Hughes L."/>
            <person name="Hurhula B."/>
            <person name="Husby M.E."/>
            <person name="Kamat A."/>
            <person name="Kanga B."/>
            <person name="Kashin S."/>
            <person name="Khazanovich D."/>
            <person name="Kisner P."/>
            <person name="Lance K."/>
            <person name="Lara M."/>
            <person name="Lee W."/>
            <person name="Lennon N."/>
            <person name="Letendre F."/>
            <person name="LeVine R."/>
            <person name="Lipovsky A."/>
            <person name="Liu X."/>
            <person name="Liu J."/>
            <person name="Liu S."/>
            <person name="Lokyitsang T."/>
            <person name="Lokyitsang Y."/>
            <person name="Lubonja R."/>
            <person name="Lui A."/>
            <person name="MacDonald P."/>
            <person name="Magnisalis V."/>
            <person name="Maru K."/>
            <person name="Matthews C."/>
            <person name="McCusker W."/>
            <person name="McDonough S."/>
            <person name="Mehta T."/>
            <person name="Meldrim J."/>
            <person name="Meneus L."/>
            <person name="Mihai O."/>
            <person name="Mihalev A."/>
            <person name="Mihova T."/>
            <person name="Mittelman R."/>
            <person name="Mlenga V."/>
            <person name="Montmayeur A."/>
            <person name="Mulrain L."/>
            <person name="Navidi A."/>
            <person name="Naylor J."/>
            <person name="Negash T."/>
            <person name="Nguyen T."/>
            <person name="Nguyen N."/>
            <person name="Nicol R."/>
            <person name="Norbu C."/>
            <person name="Norbu N."/>
            <person name="Novod N."/>
            <person name="O'Neill B."/>
            <person name="Osman S."/>
            <person name="Markiewicz E."/>
            <person name="Oyono O.L."/>
            <person name="Patti C."/>
            <person name="Phunkhang P."/>
            <person name="Pierre F."/>
            <person name="Priest M."/>
            <person name="Raghuraman S."/>
            <person name="Rege F."/>
            <person name="Reyes R."/>
            <person name="Rise C."/>
            <person name="Rogov P."/>
            <person name="Ross K."/>
            <person name="Ryan E."/>
            <person name="Settipalli S."/>
            <person name="Shea T."/>
            <person name="Sherpa N."/>
            <person name="Shi L."/>
            <person name="Shih D."/>
            <person name="Sparrow T."/>
            <person name="Spaulding J."/>
            <person name="Stalker J."/>
            <person name="Stange-Thomann N."/>
            <person name="Stavropoulos S."/>
            <person name="Stone C."/>
            <person name="Strader C."/>
            <person name="Tesfaye S."/>
            <person name="Thomson T."/>
            <person name="Thoulutsang Y."/>
            <person name="Thoulutsang D."/>
            <person name="Topham K."/>
            <person name="Topping I."/>
            <person name="Tsamla T."/>
            <person name="Vassiliev H."/>
            <person name="Vo A."/>
            <person name="Wangchuk T."/>
            <person name="Wangdi T."/>
            <person name="Weiand M."/>
            <person name="Wilkinson J."/>
            <person name="Wilson A."/>
            <person name="Yadav S."/>
            <person name="Young G."/>
            <person name="Yu Q."/>
            <person name="Zembek L."/>
            <person name="Zhong D."/>
            <person name="Zimmer A."/>
            <person name="Zwirko Z."/>
            <person name="Jaffe D.B."/>
            <person name="Alvarez P."/>
            <person name="Brockman W."/>
            <person name="Butler J."/>
            <person name="Chin C."/>
            <person name="Gnerre S."/>
            <person name="Grabherr M."/>
            <person name="Kleber M."/>
            <person name="Mauceli E."/>
            <person name="MacCallum I."/>
        </authorList>
    </citation>
    <scope>NUCLEOTIDE SEQUENCE [LARGE SCALE GENOMIC DNA]</scope>
    <source>
        <strain evidence="3">Tucson 14030-0811.24</strain>
    </source>
</reference>
<comment type="subcellular location">
    <subcellularLocation>
        <location evidence="1">Nucleus</location>
        <location evidence="1">Nucleoplasm</location>
    </subcellularLocation>
    <subcellularLocation>
        <location evidence="1">Cytoplasm</location>
    </subcellularLocation>
</comment>
<dbReference type="EMBL" id="CH964232">
    <property type="protein sequence ID" value="EDW81040.1"/>
    <property type="molecule type" value="Genomic_DNA"/>
</dbReference>
<keyword evidence="1" id="KW-0509">mRNA transport</keyword>
<keyword evidence="1" id="KW-0156">Chromatin regulator</keyword>
<keyword evidence="1" id="KW-0653">Protein transport</keyword>
<dbReference type="FunCoup" id="B4NB76">
    <property type="interactions" value="7"/>
</dbReference>
<keyword evidence="1" id="KW-0813">Transport</keyword>
<dbReference type="GO" id="GO:0006406">
    <property type="term" value="P:mRNA export from nucleus"/>
    <property type="evidence" value="ECO:0007669"/>
    <property type="project" value="UniProtKB-UniRule"/>
</dbReference>
<dbReference type="AlphaFoldDB" id="B4NB76"/>
<comment type="function">
    <text evidence="1">Involved in mRNA export coupled transcription activation by association with both the AMEX and the SAGA complexes. The SAGA complex is a multiprotein complex that activates transcription by remodeling chromatin and mediating histone acetylation and deubiquitination. Within the SAGA complex, participates to a subcomplex that specifically deubiquitinates histone H2B. The SAGA complex is recruited to specific gene promoters by activators, where it is required for transcription. Required for nuclear receptor-mediated transactivation. Involved in transcription elongation by recruiting the THO complex onto nascent mRNA. The AMEX complex functions in docking export-competent ribonucleoprotein particles (mRNPs) to the nuclear entrance of the nuclear pore complex (nuclear basket). AMEX participates in mRNA export and accurate chromatin positioning in the nucleus by tethering genes to the nuclear periphery.</text>
</comment>
<evidence type="ECO:0000256" key="1">
    <source>
        <dbReference type="HAMAP-Rule" id="MF_03046"/>
    </source>
</evidence>
<dbReference type="GO" id="GO:0070390">
    <property type="term" value="C:transcription export complex 2"/>
    <property type="evidence" value="ECO:0007669"/>
    <property type="project" value="UniProtKB-UniRule"/>
</dbReference>
<dbReference type="GO" id="GO:0071819">
    <property type="term" value="C:DUBm complex"/>
    <property type="evidence" value="ECO:0007669"/>
    <property type="project" value="UniProtKB-UniRule"/>
</dbReference>
<dbReference type="HAMAP" id="MF_03046">
    <property type="entry name" value="ENY2_Sus1"/>
    <property type="match status" value="1"/>
</dbReference>
<gene>
    <name evidence="1" type="primary">e(y)2</name>
    <name evidence="2" type="synonym">Dwil\GK11231</name>
    <name evidence="2" type="ORF">Dwil_GK11231</name>
</gene>
<dbReference type="GO" id="GO:0015031">
    <property type="term" value="P:protein transport"/>
    <property type="evidence" value="ECO:0007669"/>
    <property type="project" value="UniProtKB-KW"/>
</dbReference>
<keyword evidence="3" id="KW-1185">Reference proteome</keyword>
<comment type="similarity">
    <text evidence="1">Belongs to the ENY2 family.</text>
</comment>
<dbReference type="GO" id="GO:0005654">
    <property type="term" value="C:nucleoplasm"/>
    <property type="evidence" value="ECO:0007669"/>
    <property type="project" value="UniProtKB-SubCell"/>
</dbReference>
<dbReference type="eggNOG" id="KOG4479">
    <property type="taxonomic scope" value="Eukaryota"/>
</dbReference>
<dbReference type="GO" id="GO:0006325">
    <property type="term" value="P:chromatin organization"/>
    <property type="evidence" value="ECO:0007669"/>
    <property type="project" value="UniProtKB-KW"/>
</dbReference>
<dbReference type="GO" id="GO:0005737">
    <property type="term" value="C:cytoplasm"/>
    <property type="evidence" value="ECO:0007669"/>
    <property type="project" value="UniProtKB-SubCell"/>
</dbReference>
<dbReference type="InParanoid" id="B4NB76"/>
<evidence type="ECO:0000313" key="2">
    <source>
        <dbReference type="EMBL" id="EDW81040.1"/>
    </source>
</evidence>
<keyword evidence="1" id="KW-0539">Nucleus</keyword>
<dbReference type="GO" id="GO:0043035">
    <property type="term" value="F:chromatin insulator sequence binding"/>
    <property type="evidence" value="ECO:0007669"/>
    <property type="project" value="UniProtKB-UniRule"/>
</dbReference>
<dbReference type="Pfam" id="PF10163">
    <property type="entry name" value="EnY2"/>
    <property type="match status" value="1"/>
</dbReference>
<keyword evidence="1" id="KW-0804">Transcription</keyword>
<dbReference type="GO" id="GO:0005643">
    <property type="term" value="C:nuclear pore"/>
    <property type="evidence" value="ECO:0007669"/>
    <property type="project" value="UniProtKB-UniRule"/>
</dbReference>
<dbReference type="OrthoDB" id="6221744at2759"/>
<evidence type="ECO:0000313" key="3">
    <source>
        <dbReference type="Proteomes" id="UP000007798"/>
    </source>
</evidence>
<protein>
    <recommendedName>
        <fullName evidence="1">Enhancer of yellow 2 transcription factor</fullName>
    </recommendedName>
</protein>
<accession>B4NB76</accession>
<dbReference type="GO" id="GO:0006368">
    <property type="term" value="P:transcription elongation by RNA polymerase II"/>
    <property type="evidence" value="ECO:0007669"/>
    <property type="project" value="UniProtKB-UniRule"/>
</dbReference>
<sequence>MADSKEIGTDAEPVQKLKLNNSDNMALKDLLHHRLSECGWREDIEHKIRKTISELGVANMTHEKLAAEIIPQARASVPEDVRKEMLIRVRAALQSSKKQSDD</sequence>
<keyword evidence="1" id="KW-0811">Translocation</keyword>
<dbReference type="OMA" id="CGWRKDI"/>
<dbReference type="GO" id="GO:0003713">
    <property type="term" value="F:transcription coactivator activity"/>
    <property type="evidence" value="ECO:0007669"/>
    <property type="project" value="UniProtKB-UniRule"/>
</dbReference>